<keyword evidence="2 5" id="KW-0812">Transmembrane</keyword>
<protein>
    <submittedName>
        <fullName evidence="6">Di- and tricarboxylate transporter</fullName>
    </submittedName>
</protein>
<dbReference type="PANTHER" id="PTHR10283">
    <property type="entry name" value="SOLUTE CARRIER FAMILY 13 MEMBER"/>
    <property type="match status" value="1"/>
</dbReference>
<dbReference type="PANTHER" id="PTHR10283:SF82">
    <property type="entry name" value="SOLUTE CARRIER FAMILY 13 MEMBER 2"/>
    <property type="match status" value="1"/>
</dbReference>
<proteinExistence type="predicted"/>
<dbReference type="NCBIfam" id="TIGR00785">
    <property type="entry name" value="dass"/>
    <property type="match status" value="1"/>
</dbReference>
<evidence type="ECO:0000256" key="5">
    <source>
        <dbReference type="SAM" id="Phobius"/>
    </source>
</evidence>
<dbReference type="Pfam" id="PF00939">
    <property type="entry name" value="Na_sulph_symp"/>
    <property type="match status" value="1"/>
</dbReference>
<feature type="transmembrane region" description="Helical" evidence="5">
    <location>
        <begin position="222"/>
        <end position="245"/>
    </location>
</feature>
<reference evidence="7" key="1">
    <citation type="journal article" date="2019" name="Int. J. Syst. Evol. Microbiol.">
        <title>The Global Catalogue of Microorganisms (GCM) 10K type strain sequencing project: providing services to taxonomists for standard genome sequencing and annotation.</title>
        <authorList>
            <consortium name="The Broad Institute Genomics Platform"/>
            <consortium name="The Broad Institute Genome Sequencing Center for Infectious Disease"/>
            <person name="Wu L."/>
            <person name="Ma J."/>
        </authorList>
    </citation>
    <scope>NUCLEOTIDE SEQUENCE [LARGE SCALE GENOMIC DNA]</scope>
    <source>
        <strain evidence="7">JCM 17843</strain>
    </source>
</reference>
<keyword evidence="4 5" id="KW-0472">Membrane</keyword>
<gene>
    <name evidence="6" type="ORF">GCM10007972_16420</name>
</gene>
<feature type="transmembrane region" description="Helical" evidence="5">
    <location>
        <begin position="265"/>
        <end position="287"/>
    </location>
</feature>
<feature type="transmembrane region" description="Helical" evidence="5">
    <location>
        <begin position="453"/>
        <end position="474"/>
    </location>
</feature>
<organism evidence="6 7">
    <name type="scientific">Iodidimonas muriae</name>
    <dbReference type="NCBI Taxonomy" id="261467"/>
    <lineage>
        <taxon>Bacteria</taxon>
        <taxon>Pseudomonadati</taxon>
        <taxon>Pseudomonadota</taxon>
        <taxon>Alphaproteobacteria</taxon>
        <taxon>Iodidimonadales</taxon>
        <taxon>Iodidimonadaceae</taxon>
        <taxon>Iodidimonas</taxon>
    </lineage>
</organism>
<evidence type="ECO:0000256" key="3">
    <source>
        <dbReference type="ARBA" id="ARBA00022989"/>
    </source>
</evidence>
<keyword evidence="7" id="KW-1185">Reference proteome</keyword>
<dbReference type="EMBL" id="BMOV01000005">
    <property type="protein sequence ID" value="GGO12003.1"/>
    <property type="molecule type" value="Genomic_DNA"/>
</dbReference>
<dbReference type="InterPro" id="IPR001898">
    <property type="entry name" value="SLC13A/DASS"/>
</dbReference>
<feature type="transmembrane region" description="Helical" evidence="5">
    <location>
        <begin position="323"/>
        <end position="340"/>
    </location>
</feature>
<evidence type="ECO:0000256" key="2">
    <source>
        <dbReference type="ARBA" id="ARBA00022692"/>
    </source>
</evidence>
<comment type="subcellular location">
    <subcellularLocation>
        <location evidence="1">Membrane</location>
        <topology evidence="1">Multi-pass membrane protein</topology>
    </subcellularLocation>
</comment>
<evidence type="ECO:0000256" key="1">
    <source>
        <dbReference type="ARBA" id="ARBA00004141"/>
    </source>
</evidence>
<dbReference type="Proteomes" id="UP000602381">
    <property type="component" value="Unassembled WGS sequence"/>
</dbReference>
<name>A0ABQ2LDI1_9PROT</name>
<keyword evidence="3 5" id="KW-1133">Transmembrane helix</keyword>
<feature type="transmembrane region" description="Helical" evidence="5">
    <location>
        <begin position="428"/>
        <end position="446"/>
    </location>
</feature>
<feature type="transmembrane region" description="Helical" evidence="5">
    <location>
        <begin position="63"/>
        <end position="82"/>
    </location>
</feature>
<feature type="transmembrane region" description="Helical" evidence="5">
    <location>
        <begin position="388"/>
        <end position="408"/>
    </location>
</feature>
<feature type="transmembrane region" description="Helical" evidence="5">
    <location>
        <begin position="135"/>
        <end position="153"/>
    </location>
</feature>
<feature type="transmembrane region" description="Helical" evidence="5">
    <location>
        <begin position="480"/>
        <end position="500"/>
    </location>
</feature>
<comment type="caution">
    <text evidence="6">The sequence shown here is derived from an EMBL/GenBank/DDBJ whole genome shotgun (WGS) entry which is preliminary data.</text>
</comment>
<evidence type="ECO:0000256" key="4">
    <source>
        <dbReference type="ARBA" id="ARBA00023136"/>
    </source>
</evidence>
<evidence type="ECO:0000313" key="7">
    <source>
        <dbReference type="Proteomes" id="UP000602381"/>
    </source>
</evidence>
<feature type="transmembrane region" description="Helical" evidence="5">
    <location>
        <begin position="512"/>
        <end position="532"/>
    </location>
</feature>
<feature type="transmembrane region" description="Helical" evidence="5">
    <location>
        <begin position="111"/>
        <end position="129"/>
    </location>
</feature>
<dbReference type="CDD" id="cd01115">
    <property type="entry name" value="SLC13_permease"/>
    <property type="match status" value="1"/>
</dbReference>
<evidence type="ECO:0000313" key="6">
    <source>
        <dbReference type="EMBL" id="GGO12003.1"/>
    </source>
</evidence>
<sequence>MKPERGRVYVSLFAPLRRHHVLSSLPLKGQAHKRAIIRNGEKVSENQIASVLQPQKRALYQNIGLVLGPVLAVLIFVLPPPAGLSDDAWIVVALAVWMASWWAVEAIPVPATSLLPLIVLPLAGVTSAADASRPFAEPVIFLLLGGFVMAMAMQRWGLHKRIALHIVARSGDRPGALILGFMVATALLSMWVSNTATCLMMLPIALMVTKTVLGDKAGRHPFGLALVLGIAWSASIGGLGTIIGTPPNAFVVGFVRETQGVEIAFIQWMAFGVPVVAVMIPTAWFVLTRLSFRFAADDVHGGHAVVTDALVDMGRMSTAEKRVALVFAMAGGAWALRLLLNDLPGLAYLSDMNIAIAGALAMFLVPAGKGQKDGAYPQAALLDWDQAARLPWGVLLLFGGGLSLAAAIRTTGLAQWMGNGLAPLTDFPLIFLIGAIVLLIIFLTELTSNTATVAALVPILGSIADVSGFAPILLAAPAAMAGSSAFMLPVATAPNAIVYASGQIRIPDMVKAGFRLNLLGTLVITVLCWWIVPALFG</sequence>
<feature type="transmembrane region" description="Helical" evidence="5">
    <location>
        <begin position="346"/>
        <end position="367"/>
    </location>
</feature>
<accession>A0ABQ2LDI1</accession>